<proteinExistence type="predicted"/>
<accession>A0A9C6XSE9</accession>
<dbReference type="RefSeq" id="XP_052129403.1">
    <property type="nucleotide sequence ID" value="XM_052273443.1"/>
</dbReference>
<organism evidence="2 3">
    <name type="scientific">Frankliniella occidentalis</name>
    <name type="common">Western flower thrips</name>
    <name type="synonym">Euthrips occidentalis</name>
    <dbReference type="NCBI Taxonomy" id="133901"/>
    <lineage>
        <taxon>Eukaryota</taxon>
        <taxon>Metazoa</taxon>
        <taxon>Ecdysozoa</taxon>
        <taxon>Arthropoda</taxon>
        <taxon>Hexapoda</taxon>
        <taxon>Insecta</taxon>
        <taxon>Pterygota</taxon>
        <taxon>Neoptera</taxon>
        <taxon>Paraneoptera</taxon>
        <taxon>Thysanoptera</taxon>
        <taxon>Terebrantia</taxon>
        <taxon>Thripoidea</taxon>
        <taxon>Thripidae</taxon>
        <taxon>Frankliniella</taxon>
    </lineage>
</organism>
<sequence>MHVTSTMHRNNKKMGVYLGALLRLLVPERVLAMPHLSARGMLLPGKIGLPKPIYEAVKVYMEHRGLHPQNGFANGINVIMGSCRQKIAQERNAARDNKASERMTSWLRRPENQGVVQQQGEANHHQIQFPAQPDPAGVDQESSFSTLVSASINMEQ</sequence>
<gene>
    <name evidence="3" type="primary">LOC127750849</name>
</gene>
<name>A0A9C6XSE9_FRAOC</name>
<evidence type="ECO:0000256" key="1">
    <source>
        <dbReference type="SAM" id="MobiDB-lite"/>
    </source>
</evidence>
<dbReference type="Proteomes" id="UP000504606">
    <property type="component" value="Unplaced"/>
</dbReference>
<evidence type="ECO:0000313" key="3">
    <source>
        <dbReference type="RefSeq" id="XP_052129403.1"/>
    </source>
</evidence>
<dbReference type="GeneID" id="127750849"/>
<dbReference type="AlphaFoldDB" id="A0A9C6XSE9"/>
<evidence type="ECO:0000313" key="2">
    <source>
        <dbReference type="Proteomes" id="UP000504606"/>
    </source>
</evidence>
<protein>
    <submittedName>
        <fullName evidence="3">Uncharacterized protein LOC127750849</fullName>
    </submittedName>
</protein>
<reference evidence="3" key="1">
    <citation type="submission" date="2025-08" db="UniProtKB">
        <authorList>
            <consortium name="RefSeq"/>
        </authorList>
    </citation>
    <scope>IDENTIFICATION</scope>
    <source>
        <tissue evidence="3">Whole organism</tissue>
    </source>
</reference>
<dbReference type="KEGG" id="foc:127750849"/>
<feature type="region of interest" description="Disordered" evidence="1">
    <location>
        <begin position="111"/>
        <end position="144"/>
    </location>
</feature>
<keyword evidence="2" id="KW-1185">Reference proteome</keyword>